<dbReference type="EMBL" id="AFBN01000004">
    <property type="protein sequence ID" value="EGF59835.1"/>
    <property type="molecule type" value="Genomic_DNA"/>
</dbReference>
<accession>F3PN43</accession>
<name>F3PN43_9BACE</name>
<dbReference type="RefSeq" id="WP_009123495.1">
    <property type="nucleotide sequence ID" value="NZ_GL882605.1"/>
</dbReference>
<reference evidence="1 2" key="1">
    <citation type="submission" date="2011-02" db="EMBL/GenBank/DDBJ databases">
        <authorList>
            <person name="Weinstock G."/>
            <person name="Sodergren E."/>
            <person name="Clifton S."/>
            <person name="Fulton L."/>
            <person name="Fulton B."/>
            <person name="Courtney L."/>
            <person name="Fronick C."/>
            <person name="Harrison M."/>
            <person name="Strong C."/>
            <person name="Farmer C."/>
            <person name="Delahaunty K."/>
            <person name="Markovic C."/>
            <person name="Hall O."/>
            <person name="Minx P."/>
            <person name="Tomlinson C."/>
            <person name="Mitreva M."/>
            <person name="Hou S."/>
            <person name="Chen J."/>
            <person name="Wollam A."/>
            <person name="Pepin K.H."/>
            <person name="Johnson M."/>
            <person name="Bhonagiri V."/>
            <person name="Zhang X."/>
            <person name="Suruliraj S."/>
            <person name="Warren W."/>
            <person name="Chinwalla A."/>
            <person name="Mardis E.R."/>
            <person name="Wilson R.K."/>
        </authorList>
    </citation>
    <scope>NUCLEOTIDE SEQUENCE [LARGE SCALE GENOMIC DNA]</scope>
    <source>
        <strain evidence="1 2">YIT 12057</strain>
    </source>
</reference>
<protein>
    <recommendedName>
        <fullName evidence="3">ATP-grasp domain-containing protein</fullName>
    </recommendedName>
</protein>
<dbReference type="HOGENOM" id="CLU_059540_0_0_10"/>
<dbReference type="STRING" id="763034.HMPREF9446_00129"/>
<dbReference type="GeneID" id="86047975"/>
<comment type="caution">
    <text evidence="1">The sequence shown here is derived from an EMBL/GenBank/DDBJ whole genome shotgun (WGS) entry which is preliminary data.</text>
</comment>
<dbReference type="AlphaFoldDB" id="F3PN43"/>
<evidence type="ECO:0000313" key="2">
    <source>
        <dbReference type="Proteomes" id="UP000003416"/>
    </source>
</evidence>
<organism evidence="1 2">
    <name type="scientific">Bacteroides fluxus YIT 12057</name>
    <dbReference type="NCBI Taxonomy" id="763034"/>
    <lineage>
        <taxon>Bacteria</taxon>
        <taxon>Pseudomonadati</taxon>
        <taxon>Bacteroidota</taxon>
        <taxon>Bacteroidia</taxon>
        <taxon>Bacteroidales</taxon>
        <taxon>Bacteroidaceae</taxon>
        <taxon>Bacteroides</taxon>
    </lineage>
</organism>
<dbReference type="eggNOG" id="ENOG502ZFUJ">
    <property type="taxonomic scope" value="Bacteria"/>
</dbReference>
<dbReference type="Proteomes" id="UP000003416">
    <property type="component" value="Unassembled WGS sequence"/>
</dbReference>
<proteinExistence type="predicted"/>
<sequence>MKLYVFNPDADMALGNNEENYMAPASIRRMAEDLALLPVWYAQPGSGVLAPSAYNADYLKRMQQLLPLPVQLVTEPELPDYAEAQVMPWGWNPAIRKRMLKGGIAAYKLPTLENLQEYRGLASRIHTLALFMLFNYDKLDFVCGYCRLIEGDGKVFPAGAVDDLRDGYLFKALWSGSGKGLCWCRGKLSKSVSDWCCHTMKEYGAVMVEPIYNKVEDFAMEFYSDGRGKVLFVGYSRFTTNEHGAYCGNILTSDEKVEEWIQQYVPLESFIRIRERLLNGLEKIYGNSYTGYLGVDMMVCRQESGYPYAIHPHVEVNLRMNMGVVAHRISNDYLSAGCSGYFSIDSYPSNEALQAQHAQDVHDYPLVVQDGKVKSGYLPLVPVTSKSRYRAYIKVSD</sequence>
<evidence type="ECO:0008006" key="3">
    <source>
        <dbReference type="Google" id="ProtNLM"/>
    </source>
</evidence>
<keyword evidence="2" id="KW-1185">Reference proteome</keyword>
<evidence type="ECO:0000313" key="1">
    <source>
        <dbReference type="EMBL" id="EGF59835.1"/>
    </source>
</evidence>
<gene>
    <name evidence="1" type="ORF">HMPREF9446_00129</name>
</gene>